<dbReference type="AlphaFoldDB" id="A0A8T1QXU8"/>
<dbReference type="EMBL" id="CM031811">
    <property type="protein sequence ID" value="KAG6659346.1"/>
    <property type="molecule type" value="Genomic_DNA"/>
</dbReference>
<name>A0A8T1QXU8_CARIL</name>
<sequence>MTVKPVKDPQERVSASVSELHKPKELSSTELAMTFHNLAGEKVSKVDRNEVAAKASPKSRKKVKYVHSQILRIREEDSYLGEDFSLGTKDNGHLYHQYHDLHSEMDVVLFSKPILPSSPLSGKTATLKASH</sequence>
<comment type="caution">
    <text evidence="2">The sequence shown here is derived from an EMBL/GenBank/DDBJ whole genome shotgun (WGS) entry which is preliminary data.</text>
</comment>
<feature type="compositionally biased region" description="Basic and acidic residues" evidence="1">
    <location>
        <begin position="1"/>
        <end position="11"/>
    </location>
</feature>
<evidence type="ECO:0000313" key="3">
    <source>
        <dbReference type="EMBL" id="KAG6719755.1"/>
    </source>
</evidence>
<protein>
    <submittedName>
        <fullName evidence="2">Uncharacterized protein</fullName>
    </submittedName>
</protein>
<evidence type="ECO:0000313" key="4">
    <source>
        <dbReference type="Proteomes" id="UP000811609"/>
    </source>
</evidence>
<reference evidence="2" key="1">
    <citation type="submission" date="2020-12" db="EMBL/GenBank/DDBJ databases">
        <title>WGS assembly of Carya illinoinensis cv. Pawnee.</title>
        <authorList>
            <person name="Platts A."/>
            <person name="Shu S."/>
            <person name="Wright S."/>
            <person name="Barry K."/>
            <person name="Edger P."/>
            <person name="Pires J.C."/>
            <person name="Schmutz J."/>
        </authorList>
    </citation>
    <scope>NUCLEOTIDE SEQUENCE</scope>
    <source>
        <tissue evidence="2">Leaf</tissue>
    </source>
</reference>
<dbReference type="OrthoDB" id="1649103at2759"/>
<dbReference type="Proteomes" id="UP000811609">
    <property type="component" value="Chromosome 3"/>
</dbReference>
<reference evidence="3" key="2">
    <citation type="submission" date="2021-01" db="EMBL/GenBank/DDBJ databases">
        <authorList>
            <person name="Lovell J.T."/>
            <person name="Bentley N."/>
            <person name="Bhattarai G."/>
            <person name="Jenkins J.W."/>
            <person name="Sreedasyam A."/>
            <person name="Alarcon Y."/>
            <person name="Bock C."/>
            <person name="Boston L."/>
            <person name="Carlson J."/>
            <person name="Cervantes K."/>
            <person name="Clermont K."/>
            <person name="Krom N."/>
            <person name="Kubenka K."/>
            <person name="Mamidi S."/>
            <person name="Mattison C."/>
            <person name="Monteros M."/>
            <person name="Pisani C."/>
            <person name="Plott C."/>
            <person name="Rajasekar S."/>
            <person name="Rhein H.S."/>
            <person name="Rohla C."/>
            <person name="Song M."/>
            <person name="Hilaire R.S."/>
            <person name="Shu S."/>
            <person name="Wells L."/>
            <person name="Wang X."/>
            <person name="Webber J."/>
            <person name="Heerema R.J."/>
            <person name="Klein P."/>
            <person name="Conner P."/>
            <person name="Grauke L."/>
            <person name="Grimwood J."/>
            <person name="Schmutz J."/>
            <person name="Randall J.J."/>
        </authorList>
    </citation>
    <scope>NUCLEOTIDE SEQUENCE</scope>
    <source>
        <tissue evidence="3">Leaf</tissue>
    </source>
</reference>
<evidence type="ECO:0000313" key="2">
    <source>
        <dbReference type="EMBL" id="KAG6659346.1"/>
    </source>
</evidence>
<evidence type="ECO:0000256" key="1">
    <source>
        <dbReference type="SAM" id="MobiDB-lite"/>
    </source>
</evidence>
<dbReference type="Proteomes" id="UP000811246">
    <property type="component" value="Chromosome 3"/>
</dbReference>
<keyword evidence="4" id="KW-1185">Reference proteome</keyword>
<gene>
    <name evidence="2" type="ORF">CIPAW_03G028200</name>
    <name evidence="3" type="ORF">I3842_03G023100</name>
</gene>
<feature type="region of interest" description="Disordered" evidence="1">
    <location>
        <begin position="1"/>
        <end position="21"/>
    </location>
</feature>
<organism evidence="2 4">
    <name type="scientific">Carya illinoinensis</name>
    <name type="common">Pecan</name>
    <dbReference type="NCBI Taxonomy" id="32201"/>
    <lineage>
        <taxon>Eukaryota</taxon>
        <taxon>Viridiplantae</taxon>
        <taxon>Streptophyta</taxon>
        <taxon>Embryophyta</taxon>
        <taxon>Tracheophyta</taxon>
        <taxon>Spermatophyta</taxon>
        <taxon>Magnoliopsida</taxon>
        <taxon>eudicotyledons</taxon>
        <taxon>Gunneridae</taxon>
        <taxon>Pentapetalae</taxon>
        <taxon>rosids</taxon>
        <taxon>fabids</taxon>
        <taxon>Fagales</taxon>
        <taxon>Juglandaceae</taxon>
        <taxon>Carya</taxon>
    </lineage>
</organism>
<accession>A0A8T1QXU8</accession>
<proteinExistence type="predicted"/>
<dbReference type="EMBL" id="CM031827">
    <property type="protein sequence ID" value="KAG6719755.1"/>
    <property type="molecule type" value="Genomic_DNA"/>
</dbReference>